<dbReference type="Gene3D" id="1.10.287.130">
    <property type="match status" value="1"/>
</dbReference>
<dbReference type="InterPro" id="IPR036097">
    <property type="entry name" value="HisK_dim/P_sf"/>
</dbReference>
<evidence type="ECO:0000256" key="3">
    <source>
        <dbReference type="ARBA" id="ARBA00022553"/>
    </source>
</evidence>
<evidence type="ECO:0000256" key="1">
    <source>
        <dbReference type="ARBA" id="ARBA00000085"/>
    </source>
</evidence>
<evidence type="ECO:0000313" key="12">
    <source>
        <dbReference type="Proteomes" id="UP000306402"/>
    </source>
</evidence>
<evidence type="ECO:0000259" key="8">
    <source>
        <dbReference type="PROSITE" id="PS50109"/>
    </source>
</evidence>
<dbReference type="InterPro" id="IPR035965">
    <property type="entry name" value="PAS-like_dom_sf"/>
</dbReference>
<dbReference type="InterPro" id="IPR036890">
    <property type="entry name" value="HATPase_C_sf"/>
</dbReference>
<dbReference type="CDD" id="cd00130">
    <property type="entry name" value="PAS"/>
    <property type="match status" value="1"/>
</dbReference>
<comment type="caution">
    <text evidence="11">The sequence shown here is derived from an EMBL/GenBank/DDBJ whole genome shotgun (WGS) entry which is preliminary data.</text>
</comment>
<dbReference type="PROSITE" id="PS50109">
    <property type="entry name" value="HIS_KIN"/>
    <property type="match status" value="1"/>
</dbReference>
<dbReference type="Pfam" id="PF02518">
    <property type="entry name" value="HATPase_c"/>
    <property type="match status" value="1"/>
</dbReference>
<dbReference type="CDD" id="cd22249">
    <property type="entry name" value="UDM1_RNF168_RNF169-like"/>
    <property type="match status" value="1"/>
</dbReference>
<feature type="domain" description="Histidine kinase" evidence="8">
    <location>
        <begin position="199"/>
        <end position="414"/>
    </location>
</feature>
<keyword evidence="5" id="KW-0418">Kinase</keyword>
<gene>
    <name evidence="11" type="ORF">FEN17_01985</name>
</gene>
<feature type="domain" description="PAS" evidence="9">
    <location>
        <begin position="15"/>
        <end position="68"/>
    </location>
</feature>
<dbReference type="Gene3D" id="3.30.565.10">
    <property type="entry name" value="Histidine kinase-like ATPase, C-terminal domain"/>
    <property type="match status" value="1"/>
</dbReference>
<dbReference type="Proteomes" id="UP000306402">
    <property type="component" value="Unassembled WGS sequence"/>
</dbReference>
<dbReference type="Gene3D" id="3.30.450.20">
    <property type="entry name" value="PAS domain"/>
    <property type="match status" value="1"/>
</dbReference>
<dbReference type="InterPro" id="IPR000014">
    <property type="entry name" value="PAS"/>
</dbReference>
<dbReference type="SUPFAM" id="SSF55874">
    <property type="entry name" value="ATPase domain of HSP90 chaperone/DNA topoisomerase II/histidine kinase"/>
    <property type="match status" value="1"/>
</dbReference>
<dbReference type="EC" id="2.7.13.3" evidence="2"/>
<keyword evidence="4" id="KW-0808">Transferase</keyword>
<dbReference type="Pfam" id="PF00512">
    <property type="entry name" value="HisKA"/>
    <property type="match status" value="1"/>
</dbReference>
<evidence type="ECO:0000259" key="10">
    <source>
        <dbReference type="PROSITE" id="PS50113"/>
    </source>
</evidence>
<dbReference type="InterPro" id="IPR005467">
    <property type="entry name" value="His_kinase_dom"/>
</dbReference>
<dbReference type="InterPro" id="IPR050736">
    <property type="entry name" value="Sensor_HK_Regulatory"/>
</dbReference>
<evidence type="ECO:0000256" key="4">
    <source>
        <dbReference type="ARBA" id="ARBA00022679"/>
    </source>
</evidence>
<evidence type="ECO:0000313" key="11">
    <source>
        <dbReference type="EMBL" id="TLV02427.1"/>
    </source>
</evidence>
<comment type="catalytic activity">
    <reaction evidence="1">
        <text>ATP + protein L-histidine = ADP + protein N-phospho-L-histidine.</text>
        <dbReference type="EC" id="2.7.13.3"/>
    </reaction>
</comment>
<dbReference type="SMART" id="SM00388">
    <property type="entry name" value="HisKA"/>
    <property type="match status" value="1"/>
</dbReference>
<dbReference type="AlphaFoldDB" id="A0A5R9L215"/>
<dbReference type="SUPFAM" id="SSF47384">
    <property type="entry name" value="Homodimeric domain of signal transducing histidine kinase"/>
    <property type="match status" value="1"/>
</dbReference>
<dbReference type="OrthoDB" id="9808408at2"/>
<dbReference type="PRINTS" id="PR00344">
    <property type="entry name" value="BCTRLSENSOR"/>
</dbReference>
<feature type="domain" description="PAC" evidence="10">
    <location>
        <begin position="92"/>
        <end position="142"/>
    </location>
</feature>
<dbReference type="CDD" id="cd00075">
    <property type="entry name" value="HATPase"/>
    <property type="match status" value="1"/>
</dbReference>
<proteinExistence type="predicted"/>
<dbReference type="PROSITE" id="PS50113">
    <property type="entry name" value="PAC"/>
    <property type="match status" value="1"/>
</dbReference>
<evidence type="ECO:0000256" key="6">
    <source>
        <dbReference type="ARBA" id="ARBA00023012"/>
    </source>
</evidence>
<sequence>MFSDLLVQTRVVTRQIEMLDALFKHATEGIVVVKKSGTIVMVNPKAKELFGYSELDLIGKQIETLIPPRFAKNHAQHRNQYMEAPRARGMGHATDLYAKRSDGSEFPVEVSLSPFQTSDGEFVVSFIIDITERKNQEDQIRKANLEIQKLNTDLEERVEQRTSELAEAVKKIQESQEEVVRALQKEKELNNMKSQFVNIASHEFRTPLATILSSASLIGRYNTTEDEEKRQKHVARIKSAVTNLTEILNDFLSIGKLEEGHIHSIPVLVDMEKFCAGLVEQVQGTCKDGQQIHFKHSGISEVWLDKQLLKNILFNLLSNGIKYSPTDKPIFVNVLAQTDTVAIEVCDQGIGIPVEDQSNIFDRFFRADNAGTVQGTGLGLNIVRSYVELMGGAISFISELGKGTTFYVSLPNKEAGPENPKLATAATSRN</sequence>
<dbReference type="InterPro" id="IPR000700">
    <property type="entry name" value="PAS-assoc_C"/>
</dbReference>
<dbReference type="PANTHER" id="PTHR43711">
    <property type="entry name" value="TWO-COMPONENT HISTIDINE KINASE"/>
    <property type="match status" value="1"/>
</dbReference>
<dbReference type="SMART" id="SM00387">
    <property type="entry name" value="HATPase_c"/>
    <property type="match status" value="1"/>
</dbReference>
<dbReference type="PROSITE" id="PS50112">
    <property type="entry name" value="PAS"/>
    <property type="match status" value="1"/>
</dbReference>
<keyword evidence="3" id="KW-0597">Phosphoprotein</keyword>
<evidence type="ECO:0000256" key="7">
    <source>
        <dbReference type="SAM" id="Coils"/>
    </source>
</evidence>
<dbReference type="InterPro" id="IPR003594">
    <property type="entry name" value="HATPase_dom"/>
</dbReference>
<dbReference type="SUPFAM" id="SSF55785">
    <property type="entry name" value="PYP-like sensor domain (PAS domain)"/>
    <property type="match status" value="1"/>
</dbReference>
<dbReference type="GO" id="GO:0000155">
    <property type="term" value="F:phosphorelay sensor kinase activity"/>
    <property type="evidence" value="ECO:0007669"/>
    <property type="project" value="InterPro"/>
</dbReference>
<dbReference type="NCBIfam" id="TIGR00229">
    <property type="entry name" value="sensory_box"/>
    <property type="match status" value="1"/>
</dbReference>
<keyword evidence="12" id="KW-1185">Reference proteome</keyword>
<dbReference type="PANTHER" id="PTHR43711:SF26">
    <property type="entry name" value="SENSOR HISTIDINE KINASE RCSC"/>
    <property type="match status" value="1"/>
</dbReference>
<reference evidence="11 12" key="1">
    <citation type="submission" date="2019-05" db="EMBL/GenBank/DDBJ databases">
        <authorList>
            <person name="Qu J.-H."/>
        </authorList>
    </citation>
    <scope>NUCLEOTIDE SEQUENCE [LARGE SCALE GENOMIC DNA]</scope>
    <source>
        <strain evidence="11 12">T17</strain>
    </source>
</reference>
<dbReference type="InterPro" id="IPR004358">
    <property type="entry name" value="Sig_transdc_His_kin-like_C"/>
</dbReference>
<organism evidence="11 12">
    <name type="scientific">Dyadobacter luticola</name>
    <dbReference type="NCBI Taxonomy" id="1979387"/>
    <lineage>
        <taxon>Bacteria</taxon>
        <taxon>Pseudomonadati</taxon>
        <taxon>Bacteroidota</taxon>
        <taxon>Cytophagia</taxon>
        <taxon>Cytophagales</taxon>
        <taxon>Spirosomataceae</taxon>
        <taxon>Dyadobacter</taxon>
    </lineage>
</organism>
<dbReference type="SMART" id="SM00091">
    <property type="entry name" value="PAS"/>
    <property type="match status" value="1"/>
</dbReference>
<dbReference type="FunFam" id="3.30.565.10:FF:000006">
    <property type="entry name" value="Sensor histidine kinase WalK"/>
    <property type="match status" value="1"/>
</dbReference>
<evidence type="ECO:0000259" key="9">
    <source>
        <dbReference type="PROSITE" id="PS50112"/>
    </source>
</evidence>
<accession>A0A5R9L215</accession>
<dbReference type="InterPro" id="IPR003661">
    <property type="entry name" value="HisK_dim/P_dom"/>
</dbReference>
<evidence type="ECO:0000256" key="5">
    <source>
        <dbReference type="ARBA" id="ARBA00022777"/>
    </source>
</evidence>
<dbReference type="Pfam" id="PF13426">
    <property type="entry name" value="PAS_9"/>
    <property type="match status" value="1"/>
</dbReference>
<dbReference type="EMBL" id="VCEJ01000002">
    <property type="protein sequence ID" value="TLV02427.1"/>
    <property type="molecule type" value="Genomic_DNA"/>
</dbReference>
<keyword evidence="7" id="KW-0175">Coiled coil</keyword>
<dbReference type="CDD" id="cd00082">
    <property type="entry name" value="HisKA"/>
    <property type="match status" value="1"/>
</dbReference>
<dbReference type="RefSeq" id="WP_138363637.1">
    <property type="nucleotide sequence ID" value="NZ_VCEJ01000002.1"/>
</dbReference>
<keyword evidence="6" id="KW-0902">Two-component regulatory system</keyword>
<name>A0A5R9L215_9BACT</name>
<feature type="coiled-coil region" evidence="7">
    <location>
        <begin position="128"/>
        <end position="192"/>
    </location>
</feature>
<evidence type="ECO:0000256" key="2">
    <source>
        <dbReference type="ARBA" id="ARBA00012438"/>
    </source>
</evidence>
<protein>
    <recommendedName>
        <fullName evidence="2">histidine kinase</fullName>
        <ecNumber evidence="2">2.7.13.3</ecNumber>
    </recommendedName>
</protein>